<dbReference type="RefSeq" id="WP_349300523.1">
    <property type="nucleotide sequence ID" value="NZ_JBEDNQ010000010.1"/>
</dbReference>
<organism evidence="1 2">
    <name type="scientific">Pseudonocardia nematodicida</name>
    <dbReference type="NCBI Taxonomy" id="1206997"/>
    <lineage>
        <taxon>Bacteria</taxon>
        <taxon>Bacillati</taxon>
        <taxon>Actinomycetota</taxon>
        <taxon>Actinomycetes</taxon>
        <taxon>Pseudonocardiales</taxon>
        <taxon>Pseudonocardiaceae</taxon>
        <taxon>Pseudonocardia</taxon>
    </lineage>
</organism>
<protein>
    <recommendedName>
        <fullName evidence="3">Schlafen AlbA-2 domain-containing protein</fullName>
    </recommendedName>
</protein>
<proteinExistence type="predicted"/>
<dbReference type="Gene3D" id="3.30.950.30">
    <property type="entry name" value="Schlafen, AAA domain"/>
    <property type="match status" value="1"/>
</dbReference>
<evidence type="ECO:0000313" key="2">
    <source>
        <dbReference type="Proteomes" id="UP001494902"/>
    </source>
</evidence>
<reference evidence="1 2" key="1">
    <citation type="submission" date="2024-03" db="EMBL/GenBank/DDBJ databases">
        <title>Draft genome sequence of Pseudonocardia nematodicida JCM 31783.</title>
        <authorList>
            <person name="Butdee W."/>
            <person name="Duangmal K."/>
        </authorList>
    </citation>
    <scope>NUCLEOTIDE SEQUENCE [LARGE SCALE GENOMIC DNA]</scope>
    <source>
        <strain evidence="1 2">JCM 31783</strain>
    </source>
</reference>
<accession>A0ABV1KG69</accession>
<sequence>MAMTSFYTGPNRGRLDVASWDELVAAVQAGSLTETQWVECKAAIPAAAAGANLELAKDLASLTVDGGVLVIGVSDKATAAEHVVGTDAPLEALKDRISSVAGQTRVQPAMHVVFGEPLQNPDGSGRYALLVVVPQSATAPHMVDNRYWGRSAVGKRPLGDAEVASLFAQRRLAADDFEARLRKLSDELDPIPIADRLGIHVSVLVRPEVPAREDFLGLIDDRNRLGQALHGARRNVAYKINRSPNFLDLGRPYAHTDGPALEAIFNSAPDLSDRYWMARAETHNMRLLVGGDGALSVVSARGSNPWEDGTNQIDFACIVEVVHQSAQLAGFLGEGHMEYQGMWRIGVHVSGMVGALGHSNGAFASDRGQPFAGDEYLHIVTASTVDLWERPVTVVGHLLRNLARVSGFRGDTSPLMDPETTPLW</sequence>
<name>A0ABV1KG69_9PSEU</name>
<comment type="caution">
    <text evidence="1">The sequence shown here is derived from an EMBL/GenBank/DDBJ whole genome shotgun (WGS) entry which is preliminary data.</text>
</comment>
<evidence type="ECO:0008006" key="3">
    <source>
        <dbReference type="Google" id="ProtNLM"/>
    </source>
</evidence>
<evidence type="ECO:0000313" key="1">
    <source>
        <dbReference type="EMBL" id="MEQ3553456.1"/>
    </source>
</evidence>
<dbReference type="InterPro" id="IPR038461">
    <property type="entry name" value="Schlafen_AlbA_2_dom_sf"/>
</dbReference>
<dbReference type="EMBL" id="JBEDNQ010000010">
    <property type="protein sequence ID" value="MEQ3553456.1"/>
    <property type="molecule type" value="Genomic_DNA"/>
</dbReference>
<keyword evidence="2" id="KW-1185">Reference proteome</keyword>
<dbReference type="Proteomes" id="UP001494902">
    <property type="component" value="Unassembled WGS sequence"/>
</dbReference>
<gene>
    <name evidence="1" type="ORF">WIS52_23545</name>
</gene>